<evidence type="ECO:0000313" key="3">
    <source>
        <dbReference type="EMBL" id="KZL88321.1"/>
    </source>
</evidence>
<dbReference type="AlphaFoldDB" id="A0A162QAV4"/>
<dbReference type="EMBL" id="LFIW01000010">
    <property type="protein sequence ID" value="KZL88321.1"/>
    <property type="molecule type" value="Genomic_DNA"/>
</dbReference>
<organism evidence="3 4">
    <name type="scientific">Colletotrichum incanum</name>
    <name type="common">Soybean anthracnose fungus</name>
    <dbReference type="NCBI Taxonomy" id="1573173"/>
    <lineage>
        <taxon>Eukaryota</taxon>
        <taxon>Fungi</taxon>
        <taxon>Dikarya</taxon>
        <taxon>Ascomycota</taxon>
        <taxon>Pezizomycotina</taxon>
        <taxon>Sordariomycetes</taxon>
        <taxon>Hypocreomycetidae</taxon>
        <taxon>Glomerellales</taxon>
        <taxon>Glomerellaceae</taxon>
        <taxon>Colletotrichum</taxon>
        <taxon>Colletotrichum spaethianum species complex</taxon>
    </lineage>
</organism>
<dbReference type="InterPro" id="IPR004875">
    <property type="entry name" value="DDE_SF_endonuclease_dom"/>
</dbReference>
<sequence length="145" mass="16902">MDKYLVCPRIGFYLLVLLIKCISTAGNFLHPRVIYKDLQPYAGWSFTATDNGWTTDETALEWLKKVFIPQTAPSQPGEARLLILDAYHSYITTEFMWRCFRNNIYVLFLPPHTSHARNFIDCYRKTRLDALNSQIIKSGWNYTGL</sequence>
<comment type="caution">
    <text evidence="3">The sequence shown here is derived from an EMBL/GenBank/DDBJ whole genome shotgun (WGS) entry which is preliminary data.</text>
</comment>
<dbReference type="STRING" id="1573173.A0A162QAV4"/>
<name>A0A162QAV4_COLIC</name>
<evidence type="ECO:0000256" key="1">
    <source>
        <dbReference type="SAM" id="Phobius"/>
    </source>
</evidence>
<keyword evidence="4" id="KW-1185">Reference proteome</keyword>
<keyword evidence="1" id="KW-0472">Membrane</keyword>
<proteinExistence type="predicted"/>
<dbReference type="Proteomes" id="UP000076584">
    <property type="component" value="Unassembled WGS sequence"/>
</dbReference>
<feature type="transmembrane region" description="Helical" evidence="1">
    <location>
        <begin position="12"/>
        <end position="29"/>
    </location>
</feature>
<dbReference type="GO" id="GO:0003676">
    <property type="term" value="F:nucleic acid binding"/>
    <property type="evidence" value="ECO:0007669"/>
    <property type="project" value="InterPro"/>
</dbReference>
<accession>A0A162QAV4</accession>
<gene>
    <name evidence="3" type="ORF">CI238_08243</name>
</gene>
<keyword evidence="1" id="KW-1133">Transmembrane helix</keyword>
<evidence type="ECO:0000259" key="2">
    <source>
        <dbReference type="Pfam" id="PF03184"/>
    </source>
</evidence>
<dbReference type="Pfam" id="PF03184">
    <property type="entry name" value="DDE_1"/>
    <property type="match status" value="1"/>
</dbReference>
<feature type="domain" description="DDE-1" evidence="2">
    <location>
        <begin position="16"/>
        <end position="115"/>
    </location>
</feature>
<reference evidence="3 4" key="1">
    <citation type="submission" date="2015-06" db="EMBL/GenBank/DDBJ databases">
        <title>Survival trade-offs in plant roots during colonization by closely related pathogenic and mutualistic fungi.</title>
        <authorList>
            <person name="Hacquard S."/>
            <person name="Kracher B."/>
            <person name="Hiruma K."/>
            <person name="Weinman A."/>
            <person name="Muench P."/>
            <person name="Garrido Oter R."/>
            <person name="Ver Loren van Themaat E."/>
            <person name="Dallerey J.-F."/>
            <person name="Damm U."/>
            <person name="Henrissat B."/>
            <person name="Lespinet O."/>
            <person name="Thon M."/>
            <person name="Kemen E."/>
            <person name="McHardy A.C."/>
            <person name="Schulze-Lefert P."/>
            <person name="O'Connell R.J."/>
        </authorList>
    </citation>
    <scope>NUCLEOTIDE SEQUENCE [LARGE SCALE GENOMIC DNA]</scope>
    <source>
        <strain evidence="3 4">MAFF 238704</strain>
    </source>
</reference>
<evidence type="ECO:0000313" key="4">
    <source>
        <dbReference type="Proteomes" id="UP000076584"/>
    </source>
</evidence>
<keyword evidence="1" id="KW-0812">Transmembrane</keyword>
<protein>
    <submittedName>
        <fullName evidence="3">Transposase</fullName>
    </submittedName>
</protein>